<feature type="transmembrane region" description="Helical" evidence="2">
    <location>
        <begin position="24"/>
        <end position="48"/>
    </location>
</feature>
<feature type="region of interest" description="Disordered" evidence="1">
    <location>
        <begin position="965"/>
        <end position="1009"/>
    </location>
</feature>
<proteinExistence type="predicted"/>
<name>A0A518AWI2_9BACT</name>
<dbReference type="Proteomes" id="UP000315750">
    <property type="component" value="Chromosome"/>
</dbReference>
<organism evidence="3 4">
    <name type="scientific">Aeoliella mucimassa</name>
    <dbReference type="NCBI Taxonomy" id="2527972"/>
    <lineage>
        <taxon>Bacteria</taxon>
        <taxon>Pseudomonadati</taxon>
        <taxon>Planctomycetota</taxon>
        <taxon>Planctomycetia</taxon>
        <taxon>Pirellulales</taxon>
        <taxon>Lacipirellulaceae</taxon>
        <taxon>Aeoliella</taxon>
    </lineage>
</organism>
<dbReference type="AlphaFoldDB" id="A0A518AWI2"/>
<keyword evidence="4" id="KW-1185">Reference proteome</keyword>
<feature type="compositionally biased region" description="Low complexity" evidence="1">
    <location>
        <begin position="978"/>
        <end position="1009"/>
    </location>
</feature>
<keyword evidence="2" id="KW-1133">Transmembrane helix</keyword>
<sequence length="1009" mass="114686">MAVVLRYIFVVPIGNYPRPSPLTILLFMFCRLLSLLTIAALLIGAPLAHGRKVGQSAIFANSFDESNDTNYDTWPDYWTRQTSPEYPHYTKIEIIDDPTADDGRSLKVDFDGGGAFLSTPDIPILPKFGYKIYVRAKASGLKRTEARMVIEFRNRQQERLQVEYSDPIISDGKWHDVQIDSVRPKTDDIDRAVIYLDAPRGRRGDLDAELFLDYVILDRLPSMVVKTGSQYNVYNDFKEVRVECTLSGIREQNPEIRFQLLDETSREIKDKTATKRLNGRLIVEDTFNADDIVGAIGNRPSGYEGTQYWTPNIEDYGFYKIRVEMLREEQGGEASSDNDVVDDYERQLEKKVITLAVLPKLPRPIHGEFGWTLPMADDPLNFDILSELLPRVGVHWVKLPVWYPVGDHNRGEEIIRFAERTSANDIEMVGILDSPLVDTLVKRDPNAPTDIADILLTDPSFWQPQFEHVMTRLSLRLRWWQLGNDWDTSFYGYSELPKKLLSIRKHLFRFGQDVRLGLGWRWPQEGKEEEWLPPHDDPIWEYEQMSSLPPLSADQLDKQMAEHPPGKPARWVLVDPTMYSSFDREEKDLNDDEKEVLHEDHVRQFVRQMVAAKIHGADGIFVGNPFTGPEGVMNTDGTPGELLLPWRTAASLLGGCHYLGELDLPSHSRNYVFQDANGKVLMIAWNDTPVTEHLYLGEQVEQIDVWGRRTTLELDDQDKVSVEIDRNPSFIIGLNPAVTQWRMAVEFDRLNIPSVFARPHANLIRGSNHFTQGVTGKYTIFVPERLDEGDDDDDDEELSVFGERRNKKWEILPRSGEFSIGSNEPYEVPINIVLDEATYGPQAVRIDFEIEADKIYKFSVWRTLHVGLGDITIDIATKIDERGQLIVEQRMTNNNGQTSDFKCLLYAKGRRRKRTQVVMLGPDGNTKLYQYPNGEQLLGNTLRLRAEEINGSRVLIYRFKAVEGGELPAEEPKPPARPSTVPATAPATLPATSPATVPATTATTGPSSS</sequence>
<keyword evidence="2" id="KW-0472">Membrane</keyword>
<evidence type="ECO:0000256" key="2">
    <source>
        <dbReference type="SAM" id="Phobius"/>
    </source>
</evidence>
<evidence type="ECO:0000313" key="4">
    <source>
        <dbReference type="Proteomes" id="UP000315750"/>
    </source>
</evidence>
<dbReference type="EMBL" id="CP036278">
    <property type="protein sequence ID" value="QDU59092.1"/>
    <property type="molecule type" value="Genomic_DNA"/>
</dbReference>
<dbReference type="KEGG" id="amuc:Pan181_53330"/>
<reference evidence="3 4" key="1">
    <citation type="submission" date="2019-02" db="EMBL/GenBank/DDBJ databases">
        <title>Deep-cultivation of Planctomycetes and their phenomic and genomic characterization uncovers novel biology.</title>
        <authorList>
            <person name="Wiegand S."/>
            <person name="Jogler M."/>
            <person name="Boedeker C."/>
            <person name="Pinto D."/>
            <person name="Vollmers J."/>
            <person name="Rivas-Marin E."/>
            <person name="Kohn T."/>
            <person name="Peeters S.H."/>
            <person name="Heuer A."/>
            <person name="Rast P."/>
            <person name="Oberbeckmann S."/>
            <person name="Bunk B."/>
            <person name="Jeske O."/>
            <person name="Meyerdierks A."/>
            <person name="Storesund J.E."/>
            <person name="Kallscheuer N."/>
            <person name="Luecker S."/>
            <person name="Lage O.M."/>
            <person name="Pohl T."/>
            <person name="Merkel B.J."/>
            <person name="Hornburger P."/>
            <person name="Mueller R.-W."/>
            <person name="Bruemmer F."/>
            <person name="Labrenz M."/>
            <person name="Spormann A.M."/>
            <person name="Op den Camp H."/>
            <person name="Overmann J."/>
            <person name="Amann R."/>
            <person name="Jetten M.S.M."/>
            <person name="Mascher T."/>
            <person name="Medema M.H."/>
            <person name="Devos D.P."/>
            <person name="Kaster A.-K."/>
            <person name="Ovreas L."/>
            <person name="Rohde M."/>
            <person name="Galperin M.Y."/>
            <person name="Jogler C."/>
        </authorList>
    </citation>
    <scope>NUCLEOTIDE SEQUENCE [LARGE SCALE GENOMIC DNA]</scope>
    <source>
        <strain evidence="3 4">Pan181</strain>
    </source>
</reference>
<accession>A0A518AWI2</accession>
<evidence type="ECO:0000313" key="3">
    <source>
        <dbReference type="EMBL" id="QDU59092.1"/>
    </source>
</evidence>
<protein>
    <submittedName>
        <fullName evidence="3">Uncharacterized protein</fullName>
    </submittedName>
</protein>
<gene>
    <name evidence="3" type="ORF">Pan181_53330</name>
</gene>
<keyword evidence="2" id="KW-0812">Transmembrane</keyword>
<evidence type="ECO:0000256" key="1">
    <source>
        <dbReference type="SAM" id="MobiDB-lite"/>
    </source>
</evidence>